<evidence type="ECO:0000313" key="1">
    <source>
        <dbReference type="EMBL" id="CAF0694348.1"/>
    </source>
</evidence>
<comment type="caution">
    <text evidence="1">The sequence shown here is derived from an EMBL/GenBank/DDBJ whole genome shotgun (WGS) entry which is preliminary data.</text>
</comment>
<dbReference type="Proteomes" id="UP000663859">
    <property type="component" value="Unassembled WGS sequence"/>
</dbReference>
<organism evidence="1 2">
    <name type="scientific">Candidatus Methylacidithermus pantelleriae</name>
    <dbReference type="NCBI Taxonomy" id="2744239"/>
    <lineage>
        <taxon>Bacteria</taxon>
        <taxon>Pseudomonadati</taxon>
        <taxon>Verrucomicrobiota</taxon>
        <taxon>Methylacidiphilae</taxon>
        <taxon>Methylacidiphilales</taxon>
        <taxon>Methylacidiphilaceae</taxon>
        <taxon>Candidatus Methylacidithermus</taxon>
    </lineage>
</organism>
<accession>A0A8J2BMX4</accession>
<keyword evidence="2" id="KW-1185">Reference proteome</keyword>
<reference evidence="1" key="1">
    <citation type="submission" date="2021-02" db="EMBL/GenBank/DDBJ databases">
        <authorList>
            <person name="Cremers G."/>
            <person name="Picone N."/>
        </authorList>
    </citation>
    <scope>NUCLEOTIDE SEQUENCE</scope>
    <source>
        <strain evidence="1">PQ17</strain>
    </source>
</reference>
<sequence length="94" mass="10351">MCVLSGNRLDHNGKDRRTNAKLSKRNAVGSCGPRDIAVDPSTELLGKGAKCWMHQGVDAELEGLFGSVCPDVTEVEVKPACDRKRYVCSWGRRF</sequence>
<dbReference type="EMBL" id="CAJNOB010000008">
    <property type="protein sequence ID" value="CAF0694348.1"/>
    <property type="molecule type" value="Genomic_DNA"/>
</dbReference>
<proteinExistence type="predicted"/>
<gene>
    <name evidence="1" type="ORF">MPNT_160023</name>
</gene>
<evidence type="ECO:0000313" key="2">
    <source>
        <dbReference type="Proteomes" id="UP000663859"/>
    </source>
</evidence>
<name>A0A8J2BMX4_9BACT</name>
<dbReference type="AlphaFoldDB" id="A0A8J2BMX4"/>
<protein>
    <submittedName>
        <fullName evidence="1">Uncharacterized protein</fullName>
    </submittedName>
</protein>